<evidence type="ECO:0000313" key="2">
    <source>
        <dbReference type="EMBL" id="SZX73714.1"/>
    </source>
</evidence>
<feature type="signal peptide" evidence="1">
    <location>
        <begin position="1"/>
        <end position="22"/>
    </location>
</feature>
<reference evidence="3 4" key="1">
    <citation type="submission" date="2016-10" db="EMBL/GenBank/DDBJ databases">
        <authorList>
            <person name="Cai Z."/>
        </authorList>
    </citation>
    <scope>NUCLEOTIDE SEQUENCE [LARGE SCALE GENOMIC DNA]</scope>
</reference>
<sequence>MKTAAIALIALVALACVADSDAAFCRTSAFAVPCAQLKTMKESFFKSCPDAKVQVTSAYTQVGACCTVTQKVASQSVWENTYIPCEHGTSLYKTALKSKGPACTAQAKKFAC</sequence>
<feature type="chain" id="PRO_5045018564" description="Bifunctional inhibitor/plant lipid transfer protein/seed storage helical domain-containing protein" evidence="1">
    <location>
        <begin position="23"/>
        <end position="112"/>
    </location>
</feature>
<keyword evidence="4" id="KW-1185">Reference proteome</keyword>
<organism evidence="3 4">
    <name type="scientific">Tetradesmus obliquus</name>
    <name type="common">Green alga</name>
    <name type="synonym">Acutodesmus obliquus</name>
    <dbReference type="NCBI Taxonomy" id="3088"/>
    <lineage>
        <taxon>Eukaryota</taxon>
        <taxon>Viridiplantae</taxon>
        <taxon>Chlorophyta</taxon>
        <taxon>core chlorophytes</taxon>
        <taxon>Chlorophyceae</taxon>
        <taxon>CS clade</taxon>
        <taxon>Sphaeropleales</taxon>
        <taxon>Scenedesmaceae</taxon>
        <taxon>Tetradesmus</taxon>
    </lineage>
</organism>
<dbReference type="EMBL" id="FNXT01001197">
    <property type="protein sequence ID" value="SZX73714.1"/>
    <property type="molecule type" value="Genomic_DNA"/>
</dbReference>
<gene>
    <name evidence="2" type="ORF">BQ4739_LOCUS13967</name>
    <name evidence="3" type="ORF">BQ4739_LOCUS13970</name>
</gene>
<evidence type="ECO:0008006" key="5">
    <source>
        <dbReference type="Google" id="ProtNLM"/>
    </source>
</evidence>
<dbReference type="AlphaFoldDB" id="A0A383W7U2"/>
<evidence type="ECO:0000256" key="1">
    <source>
        <dbReference type="SAM" id="SignalP"/>
    </source>
</evidence>
<evidence type="ECO:0000313" key="3">
    <source>
        <dbReference type="EMBL" id="SZX73717.1"/>
    </source>
</evidence>
<keyword evidence="1" id="KW-0732">Signal</keyword>
<dbReference type="Proteomes" id="UP000256970">
    <property type="component" value="Unassembled WGS sequence"/>
</dbReference>
<protein>
    <recommendedName>
        <fullName evidence="5">Bifunctional inhibitor/plant lipid transfer protein/seed storage helical domain-containing protein</fullName>
    </recommendedName>
</protein>
<dbReference type="PROSITE" id="PS51257">
    <property type="entry name" value="PROKAR_LIPOPROTEIN"/>
    <property type="match status" value="1"/>
</dbReference>
<proteinExistence type="predicted"/>
<accession>A0A383W7U2</accession>
<evidence type="ECO:0000313" key="4">
    <source>
        <dbReference type="Proteomes" id="UP000256970"/>
    </source>
</evidence>
<dbReference type="EMBL" id="FNXT01001197">
    <property type="protein sequence ID" value="SZX73717.1"/>
    <property type="molecule type" value="Genomic_DNA"/>
</dbReference>
<name>A0A383W7U2_TETOB</name>